<dbReference type="PANTHER" id="PTHR25465:SF41">
    <property type="entry name" value="E3 UBIQUITIN-PROTEIN LIGASE RNF135"/>
    <property type="match status" value="1"/>
</dbReference>
<dbReference type="SUPFAM" id="SSF57850">
    <property type="entry name" value="RING/U-box"/>
    <property type="match status" value="1"/>
</dbReference>
<evidence type="ECO:0000313" key="13">
    <source>
        <dbReference type="Proteomes" id="UP000694569"/>
    </source>
</evidence>
<reference evidence="12" key="1">
    <citation type="submission" date="2025-08" db="UniProtKB">
        <authorList>
            <consortium name="Ensembl"/>
        </authorList>
    </citation>
    <scope>IDENTIFICATION</scope>
</reference>
<dbReference type="PROSITE" id="PS00518">
    <property type="entry name" value="ZF_RING_1"/>
    <property type="match status" value="1"/>
</dbReference>
<evidence type="ECO:0000256" key="5">
    <source>
        <dbReference type="ARBA" id="ARBA00022859"/>
    </source>
</evidence>
<dbReference type="SMART" id="SM00589">
    <property type="entry name" value="PRY"/>
    <property type="match status" value="1"/>
</dbReference>
<dbReference type="InterPro" id="IPR003877">
    <property type="entry name" value="SPRY_dom"/>
</dbReference>
<dbReference type="PROSITE" id="PS50119">
    <property type="entry name" value="ZF_BBOX"/>
    <property type="match status" value="1"/>
</dbReference>
<evidence type="ECO:0000259" key="9">
    <source>
        <dbReference type="PROSITE" id="PS50089"/>
    </source>
</evidence>
<dbReference type="GO" id="GO:0008270">
    <property type="term" value="F:zinc ion binding"/>
    <property type="evidence" value="ECO:0007669"/>
    <property type="project" value="UniProtKB-KW"/>
</dbReference>
<dbReference type="InterPro" id="IPR043136">
    <property type="entry name" value="B30.2/SPRY_sf"/>
</dbReference>
<dbReference type="Pfam" id="PF00643">
    <property type="entry name" value="zf-B_box"/>
    <property type="match status" value="1"/>
</dbReference>
<evidence type="ECO:0000256" key="4">
    <source>
        <dbReference type="ARBA" id="ARBA00022833"/>
    </source>
</evidence>
<dbReference type="SUPFAM" id="SSF57845">
    <property type="entry name" value="B-box zinc-binding domain"/>
    <property type="match status" value="1"/>
</dbReference>
<dbReference type="Gene3D" id="3.30.40.10">
    <property type="entry name" value="Zinc/RING finger domain, C3HC4 (zinc finger)"/>
    <property type="match status" value="1"/>
</dbReference>
<proteinExistence type="predicted"/>
<dbReference type="Gene3D" id="4.10.830.40">
    <property type="match status" value="1"/>
</dbReference>
<dbReference type="Gene3D" id="2.60.120.920">
    <property type="match status" value="1"/>
</dbReference>
<dbReference type="InterPro" id="IPR017907">
    <property type="entry name" value="Znf_RING_CS"/>
</dbReference>
<dbReference type="Pfam" id="PF13765">
    <property type="entry name" value="PRY"/>
    <property type="match status" value="1"/>
</dbReference>
<dbReference type="GO" id="GO:0045087">
    <property type="term" value="P:innate immune response"/>
    <property type="evidence" value="ECO:0007669"/>
    <property type="project" value="UniProtKB-KW"/>
</dbReference>
<evidence type="ECO:0000256" key="8">
    <source>
        <dbReference type="SAM" id="Coils"/>
    </source>
</evidence>
<feature type="domain" description="RING-type" evidence="9">
    <location>
        <begin position="91"/>
        <end position="133"/>
    </location>
</feature>
<dbReference type="InterPro" id="IPR013083">
    <property type="entry name" value="Znf_RING/FYVE/PHD"/>
</dbReference>
<keyword evidence="3 7" id="KW-0863">Zinc-finger</keyword>
<evidence type="ECO:0000256" key="7">
    <source>
        <dbReference type="PROSITE-ProRule" id="PRU00024"/>
    </source>
</evidence>
<dbReference type="PROSITE" id="PS50188">
    <property type="entry name" value="B302_SPRY"/>
    <property type="match status" value="1"/>
</dbReference>
<feature type="domain" description="B box-type" evidence="10">
    <location>
        <begin position="213"/>
        <end position="254"/>
    </location>
</feature>
<evidence type="ECO:0000256" key="6">
    <source>
        <dbReference type="ARBA" id="ARBA00023054"/>
    </source>
</evidence>
<dbReference type="GeneTree" id="ENSGT01030000234583"/>
<keyword evidence="2" id="KW-0479">Metal-binding</keyword>
<feature type="domain" description="B30.2/SPRY" evidence="11">
    <location>
        <begin position="420"/>
        <end position="611"/>
    </location>
</feature>
<dbReference type="InterPro" id="IPR051051">
    <property type="entry name" value="E3_ubiq-ligase_TRIM/RNF"/>
</dbReference>
<dbReference type="InterPro" id="IPR013320">
    <property type="entry name" value="ConA-like_dom_sf"/>
</dbReference>
<dbReference type="PROSITE" id="PS50089">
    <property type="entry name" value="ZF_RING_2"/>
    <property type="match status" value="1"/>
</dbReference>
<protein>
    <submittedName>
        <fullName evidence="12">Uncharacterized protein</fullName>
    </submittedName>
</protein>
<organism evidence="12 13">
    <name type="scientific">Leptobrachium leishanense</name>
    <name type="common">Leishan spiny toad</name>
    <dbReference type="NCBI Taxonomy" id="445787"/>
    <lineage>
        <taxon>Eukaryota</taxon>
        <taxon>Metazoa</taxon>
        <taxon>Chordata</taxon>
        <taxon>Craniata</taxon>
        <taxon>Vertebrata</taxon>
        <taxon>Euteleostomi</taxon>
        <taxon>Amphibia</taxon>
        <taxon>Batrachia</taxon>
        <taxon>Anura</taxon>
        <taxon>Pelobatoidea</taxon>
        <taxon>Megophryidae</taxon>
        <taxon>Leptobrachium</taxon>
    </lineage>
</organism>
<dbReference type="GO" id="GO:0005737">
    <property type="term" value="C:cytoplasm"/>
    <property type="evidence" value="ECO:0007669"/>
    <property type="project" value="UniProtKB-ARBA"/>
</dbReference>
<evidence type="ECO:0000259" key="10">
    <source>
        <dbReference type="PROSITE" id="PS50119"/>
    </source>
</evidence>
<dbReference type="InterPro" id="IPR001870">
    <property type="entry name" value="B30.2/SPRY"/>
</dbReference>
<dbReference type="OrthoDB" id="6105938at2759"/>
<dbReference type="Gene3D" id="3.30.160.60">
    <property type="entry name" value="Classic Zinc Finger"/>
    <property type="match status" value="1"/>
</dbReference>
<dbReference type="InterPro" id="IPR006574">
    <property type="entry name" value="PRY"/>
</dbReference>
<dbReference type="SMART" id="SM00336">
    <property type="entry name" value="BBOX"/>
    <property type="match status" value="1"/>
</dbReference>
<dbReference type="InterPro" id="IPR001841">
    <property type="entry name" value="Znf_RING"/>
</dbReference>
<evidence type="ECO:0000256" key="3">
    <source>
        <dbReference type="ARBA" id="ARBA00022771"/>
    </source>
</evidence>
<dbReference type="CDD" id="cd16597">
    <property type="entry name" value="RING-HC_TRIM25_C-IV"/>
    <property type="match status" value="1"/>
</dbReference>
<keyword evidence="13" id="KW-1185">Reference proteome</keyword>
<dbReference type="Pfam" id="PF15227">
    <property type="entry name" value="zf-C3HC4_4"/>
    <property type="match status" value="1"/>
</dbReference>
<feature type="coiled-coil region" evidence="8">
    <location>
        <begin position="255"/>
        <end position="361"/>
    </location>
</feature>
<dbReference type="Pfam" id="PF00622">
    <property type="entry name" value="SPRY"/>
    <property type="match status" value="1"/>
</dbReference>
<evidence type="ECO:0000256" key="1">
    <source>
        <dbReference type="ARBA" id="ARBA00022588"/>
    </source>
</evidence>
<sequence length="611" mass="69514">MHGSRRRIKSGDTRSYWSSVLNLVHRALTYNSLVEDPVFKVPPECSLQKPNRWTALGQCFCFWCQRFVAQRRILGLVSVMATVDFRDELTCSICTDIYKDPVTLTCGHSFCLVCITRTWDNLDFGGYSCPECRQPFPTEPQLKRNLRLCNIVERFLTSYPEEGEVGIPCTHCIHSPVPAIKTCLHCEASLCENHLRVHSKSMEHILTEPTLSLGNRKCSVHMEILKYYCEEDVSCICVSCRLDGEHRGHQVEPLKEAAEKRKEKFRNILEKLTSQREETEKKVQNLQEQKRELEENAADGTERVTTLVRDIKEQLETLEKRVLREISRQKQQTVVQVSELIQKLETKRDNLSRKMADILDLCNTNDPLSALQGMISDTDDYYNAEEIEDGTVCDLGDIDEGLVLVTLHSGLAGIGIGVRRPPCIQESLDSPLDVSTSLDMLLDINTASSNVSVSGDLKTVSRSGPKPISPETLQRFEYNQVLGTRSFSSGRHYWEVEVSKAGRWIIGMVYPNIIRRGSPSWIGQNDLSWGLWRSYINQYSVIHDSNVVQLPYLACSQRLGVFLDYEAGKLSFYELCDPVRHLHTFTVTFTQPLYAGIGVGKNAWVRIVYTE</sequence>
<accession>A0A8C5R2K6</accession>
<keyword evidence="6 8" id="KW-0175">Coiled coil</keyword>
<dbReference type="Ensembl" id="ENSLLET00000047983.1">
    <property type="protein sequence ID" value="ENSLLEP00000046146.1"/>
    <property type="gene ID" value="ENSLLEG00000029268.1"/>
</dbReference>
<reference evidence="12" key="2">
    <citation type="submission" date="2025-09" db="UniProtKB">
        <authorList>
            <consortium name="Ensembl"/>
        </authorList>
    </citation>
    <scope>IDENTIFICATION</scope>
</reference>
<keyword evidence="1" id="KW-0399">Innate immunity</keyword>
<dbReference type="SUPFAM" id="SSF49899">
    <property type="entry name" value="Concanavalin A-like lectins/glucanases"/>
    <property type="match status" value="1"/>
</dbReference>
<evidence type="ECO:0000313" key="12">
    <source>
        <dbReference type="Ensembl" id="ENSLLEP00000046146.1"/>
    </source>
</evidence>
<dbReference type="PRINTS" id="PR01407">
    <property type="entry name" value="BUTYPHLNCDUF"/>
</dbReference>
<dbReference type="Proteomes" id="UP000694569">
    <property type="component" value="Unplaced"/>
</dbReference>
<dbReference type="Pfam" id="PF25600">
    <property type="entry name" value="TRIM_CC"/>
    <property type="match status" value="1"/>
</dbReference>
<dbReference type="SMART" id="SM00449">
    <property type="entry name" value="SPRY"/>
    <property type="match status" value="1"/>
</dbReference>
<dbReference type="PANTHER" id="PTHR25465">
    <property type="entry name" value="B-BOX DOMAIN CONTAINING"/>
    <property type="match status" value="1"/>
</dbReference>
<dbReference type="CDD" id="cd19769">
    <property type="entry name" value="Bbox2_TRIM16-like"/>
    <property type="match status" value="1"/>
</dbReference>
<dbReference type="InterPro" id="IPR058030">
    <property type="entry name" value="TRIM8/14/16/25/29/45/65_CC"/>
</dbReference>
<dbReference type="CDD" id="cd12891">
    <property type="entry name" value="SPRY_PRY_C-I_2"/>
    <property type="match status" value="1"/>
</dbReference>
<name>A0A8C5R2K6_9ANUR</name>
<dbReference type="InterPro" id="IPR003879">
    <property type="entry name" value="Butyrophylin_SPRY"/>
</dbReference>
<evidence type="ECO:0000256" key="2">
    <source>
        <dbReference type="ARBA" id="ARBA00022723"/>
    </source>
</evidence>
<dbReference type="SMART" id="SM00184">
    <property type="entry name" value="RING"/>
    <property type="match status" value="1"/>
</dbReference>
<dbReference type="AlphaFoldDB" id="A0A8C5R2K6"/>
<keyword evidence="4" id="KW-0862">Zinc</keyword>
<dbReference type="InterPro" id="IPR000315">
    <property type="entry name" value="Znf_B-box"/>
</dbReference>
<keyword evidence="5" id="KW-0391">Immunity</keyword>
<evidence type="ECO:0000259" key="11">
    <source>
        <dbReference type="PROSITE" id="PS50188"/>
    </source>
</evidence>